<dbReference type="InterPro" id="IPR010753">
    <property type="entry name" value="DUF1330"/>
</dbReference>
<feature type="domain" description="DUF1330" evidence="1">
    <location>
        <begin position="8"/>
        <end position="101"/>
    </location>
</feature>
<accession>A0A7W9CCU0</accession>
<dbReference type="InterPro" id="IPR011008">
    <property type="entry name" value="Dimeric_a/b-barrel"/>
</dbReference>
<organism evidence="2 3">
    <name type="scientific">Microbacterium ginsengiterrae</name>
    <dbReference type="NCBI Taxonomy" id="546115"/>
    <lineage>
        <taxon>Bacteria</taxon>
        <taxon>Bacillati</taxon>
        <taxon>Actinomycetota</taxon>
        <taxon>Actinomycetes</taxon>
        <taxon>Micrococcales</taxon>
        <taxon>Microbacteriaceae</taxon>
        <taxon>Microbacterium</taxon>
    </lineage>
</organism>
<proteinExistence type="predicted"/>
<evidence type="ECO:0000259" key="1">
    <source>
        <dbReference type="Pfam" id="PF07045"/>
    </source>
</evidence>
<evidence type="ECO:0000313" key="2">
    <source>
        <dbReference type="EMBL" id="MBB5743121.1"/>
    </source>
</evidence>
<evidence type="ECO:0000313" key="3">
    <source>
        <dbReference type="Proteomes" id="UP000517712"/>
    </source>
</evidence>
<dbReference type="Proteomes" id="UP000517712">
    <property type="component" value="Unassembled WGS sequence"/>
</dbReference>
<dbReference type="RefSeq" id="WP_184282866.1">
    <property type="nucleotide sequence ID" value="NZ_BAAAPG010000001.1"/>
</dbReference>
<protein>
    <submittedName>
        <fullName evidence="2">Uncharacterized protein (DUF1330 family)</fullName>
    </submittedName>
</protein>
<comment type="caution">
    <text evidence="2">The sequence shown here is derived from an EMBL/GenBank/DDBJ whole genome shotgun (WGS) entry which is preliminary data.</text>
</comment>
<dbReference type="SUPFAM" id="SSF54909">
    <property type="entry name" value="Dimeric alpha+beta barrel"/>
    <property type="match status" value="1"/>
</dbReference>
<dbReference type="AlphaFoldDB" id="A0A7W9CCU0"/>
<dbReference type="Pfam" id="PF07045">
    <property type="entry name" value="DUF1330"/>
    <property type="match status" value="1"/>
</dbReference>
<reference evidence="2 3" key="1">
    <citation type="submission" date="2020-08" db="EMBL/GenBank/DDBJ databases">
        <title>Sequencing the genomes of 1000 actinobacteria strains.</title>
        <authorList>
            <person name="Klenk H.-P."/>
        </authorList>
    </citation>
    <scope>NUCLEOTIDE SEQUENCE [LARGE SCALE GENOMIC DNA]</scope>
    <source>
        <strain evidence="2 3">DSM 24823</strain>
    </source>
</reference>
<dbReference type="PANTHER" id="PTHR41521:SF4">
    <property type="entry name" value="BLR0684 PROTEIN"/>
    <property type="match status" value="1"/>
</dbReference>
<dbReference type="PANTHER" id="PTHR41521">
    <property type="match status" value="1"/>
</dbReference>
<dbReference type="EMBL" id="JACHMU010000001">
    <property type="protein sequence ID" value="MBB5743121.1"/>
    <property type="molecule type" value="Genomic_DNA"/>
</dbReference>
<sequence>MSDDGAVPAYAVGLISDVTINEELLEYMSLIEATIVRFGGHWITHGRSPEIREGRSVGDIVVLGFPDLTSARAWYDSAEYQAIIPLRTRNSHAILAIVEGVPAGYTTEATIQKLRPHRA</sequence>
<name>A0A7W9CCU0_9MICO</name>
<dbReference type="Gene3D" id="3.30.70.100">
    <property type="match status" value="1"/>
</dbReference>
<gene>
    <name evidence="2" type="ORF">HD600_001618</name>
</gene>
<keyword evidence="3" id="KW-1185">Reference proteome</keyword>